<name>A0ACB1AW50_MELEN</name>
<accession>A0ACB1AW50</accession>
<comment type="caution">
    <text evidence="1">The sequence shown here is derived from an EMBL/GenBank/DDBJ whole genome shotgun (WGS) entry which is preliminary data.</text>
</comment>
<dbReference type="Proteomes" id="UP001497535">
    <property type="component" value="Unassembled WGS sequence"/>
</dbReference>
<evidence type="ECO:0000313" key="2">
    <source>
        <dbReference type="Proteomes" id="UP001497535"/>
    </source>
</evidence>
<evidence type="ECO:0000313" key="1">
    <source>
        <dbReference type="EMBL" id="CAK5105361.1"/>
    </source>
</evidence>
<reference evidence="1" key="1">
    <citation type="submission" date="2023-11" db="EMBL/GenBank/DDBJ databases">
        <authorList>
            <person name="Poullet M."/>
        </authorList>
    </citation>
    <scope>NUCLEOTIDE SEQUENCE</scope>
    <source>
        <strain evidence="1">E1834</strain>
    </source>
</reference>
<proteinExistence type="predicted"/>
<keyword evidence="2" id="KW-1185">Reference proteome</keyword>
<protein>
    <submittedName>
        <fullName evidence="1">Uncharacterized protein</fullName>
    </submittedName>
</protein>
<sequence>MSKQNNFEQFLHVNIVCDSCDKEIRGRRYKCLICPDFDLCQSCEQKNEHFEHAMMRLRPHYLCKTPPTQIEKMAQVFNKACSSFVSGFQSPSTTPTAATSRRQSSPVTIKFEAEAKGLTQDEKWFILEALDNLLPQQHDEISKILAAAKEKDDSTPTKLDLDALKPAVLRQILAYIQRCLPYPKGARRFGSVKPSVCHRHSLSKYSANHRHSSQNPSLATMGEATSDHRPNHHHSCSRRASMYFLFLLPNLRQVPVCDIENVLKVAHQKFAAKAASSKTSASTLRAQVIENLNKDLDETYKKQKRITEEFKKSIAKRIAKEPNTLTTQNSVASQNESNVKQPENNKEKDQNKEVVNNNKEKQPQSSDERAEFLKQIGETVKQALLNFGIECEASVQDSPRNIRAHLTFPIQPSAHVNNNVQNVLNPEVHQTPAGVVERQQLALSQNSTAMTELEQLERQKRVKAYLYLTGASHAAEKTVQETAKDSEEILEIHCSQPSSDDVMKLSMHTAIGIDEGDNSSSNNEDIMKSSVHTAIGIDEEVSPKNGDVMQLSTHTAIGIDENDKEINSETLKRKEDLKVVVKPTLPENNGQNVLSRQEELLSPMSVVEPSLPPSLGASNGSLKRRMDVMKASTHTAIAIGDEYGGKVEDCNESDMVNNLSRCCSFSSLHSSTSGSSWIEVEEVEEQTSSKKLSEKFGTPKSFYEIVSGNEVSPDTTFTAEQFHSCNNSTVGDPVDSTKETM</sequence>
<gene>
    <name evidence="1" type="ORF">MENTE1834_LOCUS43216</name>
</gene>
<organism evidence="1 2">
    <name type="scientific">Meloidogyne enterolobii</name>
    <name type="common">Root-knot nematode worm</name>
    <name type="synonym">Meloidogyne mayaguensis</name>
    <dbReference type="NCBI Taxonomy" id="390850"/>
    <lineage>
        <taxon>Eukaryota</taxon>
        <taxon>Metazoa</taxon>
        <taxon>Ecdysozoa</taxon>
        <taxon>Nematoda</taxon>
        <taxon>Chromadorea</taxon>
        <taxon>Rhabditida</taxon>
        <taxon>Tylenchina</taxon>
        <taxon>Tylenchomorpha</taxon>
        <taxon>Tylenchoidea</taxon>
        <taxon>Meloidogynidae</taxon>
        <taxon>Meloidogyninae</taxon>
        <taxon>Meloidogyne</taxon>
    </lineage>
</organism>
<dbReference type="EMBL" id="CAVMJV010000120">
    <property type="protein sequence ID" value="CAK5105361.1"/>
    <property type="molecule type" value="Genomic_DNA"/>
</dbReference>